<sequence>MSIQNISSTAIREITGNAARLMRQDPATSPAKHADNVTLSAAGLRALSSEQEAGVSGAGGKVSLDTNQGVVNQDIESFLVDNKAKSNGELPPLLMPSQRNIDALSGYLSAKFPGFLSANGIPYAPEQITYDSAGQVQFPADYPYAKELKQALQESPVMANALSWSVGLSQSKALLDEGVRFQQEYLNASPQQLGAVLARHAQLLSGNAPAPQAAISFSPTGEVRLTVDGKPQSA</sequence>
<protein>
    <submittedName>
        <fullName evidence="1">Uncharacterized protein</fullName>
    </submittedName>
</protein>
<dbReference type="Proteomes" id="UP000587070">
    <property type="component" value="Unassembled WGS sequence"/>
</dbReference>
<evidence type="ECO:0000313" key="2">
    <source>
        <dbReference type="Proteomes" id="UP000587070"/>
    </source>
</evidence>
<comment type="caution">
    <text evidence="1">The sequence shown here is derived from an EMBL/GenBank/DDBJ whole genome shotgun (WGS) entry which is preliminary data.</text>
</comment>
<dbReference type="RefSeq" id="WP_153114887.1">
    <property type="nucleotide sequence ID" value="NZ_JACIGE010000001.1"/>
</dbReference>
<reference evidence="1 2" key="1">
    <citation type="submission" date="2020-08" db="EMBL/GenBank/DDBJ databases">
        <title>Genome sequencing of Purple Non-Sulfur Bacteria from various extreme environments.</title>
        <authorList>
            <person name="Mayer M."/>
        </authorList>
    </citation>
    <scope>NUCLEOTIDE SEQUENCE [LARGE SCALE GENOMIC DNA]</scope>
    <source>
        <strain evidence="1 2">2761</strain>
    </source>
</reference>
<dbReference type="EMBL" id="JACIGE010000001">
    <property type="protein sequence ID" value="MBB4246133.1"/>
    <property type="molecule type" value="Genomic_DNA"/>
</dbReference>
<dbReference type="OrthoDB" id="9180803at2"/>
<proteinExistence type="predicted"/>
<organism evidence="1 2">
    <name type="scientific">Rhodocyclus tenuis</name>
    <name type="common">Rhodospirillum tenue</name>
    <dbReference type="NCBI Taxonomy" id="1066"/>
    <lineage>
        <taxon>Bacteria</taxon>
        <taxon>Pseudomonadati</taxon>
        <taxon>Pseudomonadota</taxon>
        <taxon>Betaproteobacteria</taxon>
        <taxon>Rhodocyclales</taxon>
        <taxon>Rhodocyclaceae</taxon>
        <taxon>Rhodocyclus</taxon>
    </lineage>
</organism>
<name>A0A840G0Z0_RHOTE</name>
<accession>A0A840G0Z0</accession>
<dbReference type="AlphaFoldDB" id="A0A840G0Z0"/>
<keyword evidence="2" id="KW-1185">Reference proteome</keyword>
<evidence type="ECO:0000313" key="1">
    <source>
        <dbReference type="EMBL" id="MBB4246133.1"/>
    </source>
</evidence>
<gene>
    <name evidence="1" type="ORF">GGD90_000482</name>
</gene>